<dbReference type="Proteomes" id="UP000019222">
    <property type="component" value="Chromosome"/>
</dbReference>
<accession>W5XYF8</accession>
<dbReference type="RefSeq" id="WP_025252017.1">
    <property type="nucleotide sequence ID" value="NZ_CP004353.1"/>
</dbReference>
<dbReference type="HOGENOM" id="CLU_2368110_0_0_11"/>
<evidence type="ECO:0008006" key="4">
    <source>
        <dbReference type="Google" id="ProtNLM"/>
    </source>
</evidence>
<evidence type="ECO:0000313" key="2">
    <source>
        <dbReference type="EMBL" id="AHI21962.1"/>
    </source>
</evidence>
<dbReference type="STRING" id="1224164.B843_02855"/>
<protein>
    <recommendedName>
        <fullName evidence="4">PE domain-containing protein</fullName>
    </recommendedName>
</protein>
<feature type="region of interest" description="Disordered" evidence="1">
    <location>
        <begin position="60"/>
        <end position="95"/>
    </location>
</feature>
<proteinExistence type="predicted"/>
<evidence type="ECO:0000256" key="1">
    <source>
        <dbReference type="SAM" id="MobiDB-lite"/>
    </source>
</evidence>
<organism evidence="2 3">
    <name type="scientific">Corynebacterium vitaeruminis DSM 20294</name>
    <dbReference type="NCBI Taxonomy" id="1224164"/>
    <lineage>
        <taxon>Bacteria</taxon>
        <taxon>Bacillati</taxon>
        <taxon>Actinomycetota</taxon>
        <taxon>Actinomycetes</taxon>
        <taxon>Mycobacteriales</taxon>
        <taxon>Corynebacteriaceae</taxon>
        <taxon>Corynebacterium</taxon>
    </lineage>
</organism>
<name>W5XYF8_9CORY</name>
<dbReference type="EMBL" id="CP004353">
    <property type="protein sequence ID" value="AHI21962.1"/>
    <property type="molecule type" value="Genomic_DNA"/>
</dbReference>
<sequence length="95" mass="9971">MSHHMDVDLDHASRLIEGMLAESAAIPQPSPMPGAELPGVGPVITALNACYSSLCERASRQASRAQQHARHTSMALRNAEAVDAGTAGTLERLAP</sequence>
<dbReference type="PATRIC" id="fig|1224164.3.peg.565"/>
<dbReference type="KEGG" id="cvt:B843_02855"/>
<dbReference type="AlphaFoldDB" id="W5XYF8"/>
<reference evidence="2 3" key="1">
    <citation type="submission" date="2013-02" db="EMBL/GenBank/DDBJ databases">
        <title>The complete genome sequence of Corynebacterium vitaeruminis DSM 20294.</title>
        <authorList>
            <person name="Ruckert C."/>
            <person name="Albersmeier A."/>
            <person name="Kalinowski J."/>
        </authorList>
    </citation>
    <scope>NUCLEOTIDE SEQUENCE [LARGE SCALE GENOMIC DNA]</scope>
    <source>
        <strain evidence="3">ATCC 10234</strain>
    </source>
</reference>
<keyword evidence="3" id="KW-1185">Reference proteome</keyword>
<gene>
    <name evidence="2" type="ORF">B843_02855</name>
</gene>
<evidence type="ECO:0000313" key="3">
    <source>
        <dbReference type="Proteomes" id="UP000019222"/>
    </source>
</evidence>